<reference evidence="1" key="1">
    <citation type="journal article" date="2019" name="Sci. Rep.">
        <title>Draft genome of Tanacetum cinerariifolium, the natural source of mosquito coil.</title>
        <authorList>
            <person name="Yamashiro T."/>
            <person name="Shiraishi A."/>
            <person name="Satake H."/>
            <person name="Nakayama K."/>
        </authorList>
    </citation>
    <scope>NUCLEOTIDE SEQUENCE</scope>
</reference>
<evidence type="ECO:0000313" key="1">
    <source>
        <dbReference type="EMBL" id="GFD57970.1"/>
    </source>
</evidence>
<gene>
    <name evidence="1" type="ORF">Tci_929939</name>
</gene>
<dbReference type="AlphaFoldDB" id="A0A699XHW9"/>
<organism evidence="1">
    <name type="scientific">Tanacetum cinerariifolium</name>
    <name type="common">Dalmatian daisy</name>
    <name type="synonym">Chrysanthemum cinerariifolium</name>
    <dbReference type="NCBI Taxonomy" id="118510"/>
    <lineage>
        <taxon>Eukaryota</taxon>
        <taxon>Viridiplantae</taxon>
        <taxon>Streptophyta</taxon>
        <taxon>Embryophyta</taxon>
        <taxon>Tracheophyta</taxon>
        <taxon>Spermatophyta</taxon>
        <taxon>Magnoliopsida</taxon>
        <taxon>eudicotyledons</taxon>
        <taxon>Gunneridae</taxon>
        <taxon>Pentapetalae</taxon>
        <taxon>asterids</taxon>
        <taxon>campanulids</taxon>
        <taxon>Asterales</taxon>
        <taxon>Asteraceae</taxon>
        <taxon>Asteroideae</taxon>
        <taxon>Anthemideae</taxon>
        <taxon>Anthemidinae</taxon>
        <taxon>Tanacetum</taxon>
    </lineage>
</organism>
<sequence length="33" mass="3577">MRQAPTGHVSQFGNAVRTEKIGTGVIATHDNPW</sequence>
<protein>
    <submittedName>
        <fullName evidence="1">Uncharacterized protein</fullName>
    </submittedName>
</protein>
<comment type="caution">
    <text evidence="1">The sequence shown here is derived from an EMBL/GenBank/DDBJ whole genome shotgun (WGS) entry which is preliminary data.</text>
</comment>
<feature type="non-terminal residue" evidence="1">
    <location>
        <position position="33"/>
    </location>
</feature>
<name>A0A699XHW9_TANCI</name>
<dbReference type="EMBL" id="BKCJ011847057">
    <property type="protein sequence ID" value="GFD57970.1"/>
    <property type="molecule type" value="Genomic_DNA"/>
</dbReference>
<accession>A0A699XHW9</accession>
<proteinExistence type="predicted"/>